<feature type="compositionally biased region" description="Low complexity" evidence="13">
    <location>
        <begin position="407"/>
        <end position="439"/>
    </location>
</feature>
<dbReference type="Pfam" id="PF00096">
    <property type="entry name" value="zf-C2H2"/>
    <property type="match status" value="3"/>
</dbReference>
<feature type="domain" description="C2H2-type" evidence="14">
    <location>
        <begin position="337"/>
        <end position="364"/>
    </location>
</feature>
<evidence type="ECO:0000256" key="5">
    <source>
        <dbReference type="ARBA" id="ARBA00022771"/>
    </source>
</evidence>
<dbReference type="PROSITE" id="PS50157">
    <property type="entry name" value="ZINC_FINGER_C2H2_2"/>
    <property type="match status" value="3"/>
</dbReference>
<feature type="compositionally biased region" description="Polar residues" evidence="13">
    <location>
        <begin position="1"/>
        <end position="12"/>
    </location>
</feature>
<evidence type="ECO:0000256" key="12">
    <source>
        <dbReference type="RuleBase" id="RU363046"/>
    </source>
</evidence>
<proteinExistence type="inferred from homology"/>
<evidence type="ECO:0000256" key="8">
    <source>
        <dbReference type="ARBA" id="ARBA00023125"/>
    </source>
</evidence>
<evidence type="ECO:0000256" key="6">
    <source>
        <dbReference type="ARBA" id="ARBA00022833"/>
    </source>
</evidence>
<keyword evidence="9 12" id="KW-0804">Transcription</keyword>
<name>A0A8C6ZN36_NOTPE</name>
<dbReference type="FunFam" id="3.30.160.60:FF:000733">
    <property type="entry name" value="Zinc finger protein 236 variant"/>
    <property type="match status" value="1"/>
</dbReference>
<evidence type="ECO:0000256" key="1">
    <source>
        <dbReference type="ARBA" id="ARBA00004123"/>
    </source>
</evidence>
<feature type="compositionally biased region" description="Basic and acidic residues" evidence="13">
    <location>
        <begin position="301"/>
        <end position="315"/>
    </location>
</feature>
<organism evidence="15 16">
    <name type="scientific">Nothoprocta perdicaria</name>
    <name type="common">Chilean tinamou</name>
    <name type="synonym">Crypturus perdicarius</name>
    <dbReference type="NCBI Taxonomy" id="30464"/>
    <lineage>
        <taxon>Eukaryota</taxon>
        <taxon>Metazoa</taxon>
        <taxon>Chordata</taxon>
        <taxon>Craniata</taxon>
        <taxon>Vertebrata</taxon>
        <taxon>Euteleostomi</taxon>
        <taxon>Archelosauria</taxon>
        <taxon>Archosauria</taxon>
        <taxon>Dinosauria</taxon>
        <taxon>Saurischia</taxon>
        <taxon>Theropoda</taxon>
        <taxon>Coelurosauria</taxon>
        <taxon>Aves</taxon>
        <taxon>Palaeognathae</taxon>
        <taxon>Tinamiformes</taxon>
        <taxon>Tinamidae</taxon>
        <taxon>Nothoprocta</taxon>
    </lineage>
</organism>
<evidence type="ECO:0000313" key="16">
    <source>
        <dbReference type="Proteomes" id="UP000694420"/>
    </source>
</evidence>
<feature type="compositionally biased region" description="Basic residues" evidence="13">
    <location>
        <begin position="526"/>
        <end position="541"/>
    </location>
</feature>
<comment type="subcellular location">
    <subcellularLocation>
        <location evidence="1 12">Nucleus</location>
    </subcellularLocation>
</comment>
<keyword evidence="16" id="KW-1185">Reference proteome</keyword>
<dbReference type="GO" id="GO:0008270">
    <property type="term" value="F:zinc ion binding"/>
    <property type="evidence" value="ECO:0007669"/>
    <property type="project" value="UniProtKB-KW"/>
</dbReference>
<dbReference type="GO" id="GO:0000981">
    <property type="term" value="F:DNA-binding transcription factor activity, RNA polymerase II-specific"/>
    <property type="evidence" value="ECO:0007669"/>
    <property type="project" value="TreeGrafter"/>
</dbReference>
<evidence type="ECO:0000256" key="11">
    <source>
        <dbReference type="PROSITE-ProRule" id="PRU00042"/>
    </source>
</evidence>
<feature type="compositionally biased region" description="Basic residues" evidence="13">
    <location>
        <begin position="382"/>
        <end position="392"/>
    </location>
</feature>
<dbReference type="InterPro" id="IPR036236">
    <property type="entry name" value="Znf_C2H2_sf"/>
</dbReference>
<keyword evidence="10 12" id="KW-0539">Nucleus</keyword>
<evidence type="ECO:0000259" key="14">
    <source>
        <dbReference type="PROSITE" id="PS50157"/>
    </source>
</evidence>
<comment type="similarity">
    <text evidence="2 12">Belongs to the EGR C2H2-type zinc-finger protein family.</text>
</comment>
<dbReference type="AlphaFoldDB" id="A0A8C6ZN36"/>
<evidence type="ECO:0000256" key="9">
    <source>
        <dbReference type="ARBA" id="ARBA00023163"/>
    </source>
</evidence>
<feature type="region of interest" description="Disordered" evidence="13">
    <location>
        <begin position="274"/>
        <end position="315"/>
    </location>
</feature>
<evidence type="ECO:0000256" key="4">
    <source>
        <dbReference type="ARBA" id="ARBA00022737"/>
    </source>
</evidence>
<evidence type="ECO:0000256" key="7">
    <source>
        <dbReference type="ARBA" id="ARBA00023015"/>
    </source>
</evidence>
<evidence type="ECO:0000256" key="2">
    <source>
        <dbReference type="ARBA" id="ARBA00005682"/>
    </source>
</evidence>
<dbReference type="SUPFAM" id="SSF57667">
    <property type="entry name" value="beta-beta-alpha zinc fingers"/>
    <property type="match status" value="2"/>
</dbReference>
<dbReference type="FunFam" id="3.30.160.60:FF:000324">
    <property type="entry name" value="Early growth response protein 4"/>
    <property type="match status" value="1"/>
</dbReference>
<keyword evidence="6 12" id="KW-0862">Zinc</keyword>
<reference evidence="15" key="2">
    <citation type="submission" date="2025-09" db="UniProtKB">
        <authorList>
            <consortium name="Ensembl"/>
        </authorList>
    </citation>
    <scope>IDENTIFICATION</scope>
</reference>
<evidence type="ECO:0000256" key="10">
    <source>
        <dbReference type="ARBA" id="ARBA00023242"/>
    </source>
</evidence>
<sequence>MGQPQPWGQNAHSPGRLRPPCQAAPLHPPCGPGGSEALRRRVLLPWAAGEEPVPLAGGGSVSLQGPAARPAAHPVLLLSHSADNVMDIGLANEKASQELSSYSGTFQPAPGNKTVTYLGKFAFDSPSNWCQDNIISLMSAGILGVPPSSGALTSTQSSAGSMGPPQGDVDQMYPALPPYSSCSDLYPEPVSFHDPQNNPGLTYSPQDYQAAKPALDSNLFPMIPDYNLYHHPNDMGTITEHKPFQSLDPIRVNPPPITPLETIKAFKDKQIHPGFGGLPQPPLTLKPIRPRKYPNRPSKTPLHERPHACPAEGCDRRFSRSDELTRHLRIHTGHKPFQCRICMRSFSRSDHLTTHIRTHTGEKPFACEFCGRKFARSDERKRHAKIHLKQKEKKAEKGSGPPPAAPPATAATTSPPVALAPAVTTSPAAPVGADPAAAPGSLDPVPAPPLATGSPASARRDPLPLPQRRLRSPAPGSPPSIPAPRPRLRSAAGPPRPEPGTPGAASGSKSLYGSGSGPALPAASPARRRRPRERRGGRARR</sequence>
<dbReference type="InterPro" id="IPR021849">
    <property type="entry name" value="EGR_N"/>
</dbReference>
<feature type="region of interest" description="Disordered" evidence="13">
    <location>
        <begin position="378"/>
        <end position="541"/>
    </location>
</feature>
<keyword evidence="8 12" id="KW-0238">DNA-binding</keyword>
<dbReference type="FunFam" id="3.30.160.60:FF:000392">
    <property type="entry name" value="early growth response protein 3"/>
    <property type="match status" value="1"/>
</dbReference>
<feature type="compositionally biased region" description="Low complexity" evidence="13">
    <location>
        <begin position="503"/>
        <end position="525"/>
    </location>
</feature>
<keyword evidence="3 12" id="KW-0479">Metal-binding</keyword>
<dbReference type="SMART" id="SM00355">
    <property type="entry name" value="ZnF_C2H2"/>
    <property type="match status" value="3"/>
</dbReference>
<evidence type="ECO:0000256" key="3">
    <source>
        <dbReference type="ARBA" id="ARBA00022723"/>
    </source>
</evidence>
<dbReference type="Gene3D" id="3.30.160.60">
    <property type="entry name" value="Classic Zinc Finger"/>
    <property type="match status" value="3"/>
</dbReference>
<feature type="region of interest" description="Disordered" evidence="13">
    <location>
        <begin position="1"/>
        <end position="33"/>
    </location>
</feature>
<accession>A0A8C6ZN36</accession>
<reference evidence="15" key="1">
    <citation type="submission" date="2025-08" db="UniProtKB">
        <authorList>
            <consortium name="Ensembl"/>
        </authorList>
    </citation>
    <scope>IDENTIFICATION</scope>
</reference>
<keyword evidence="7 12" id="KW-0805">Transcription regulation</keyword>
<evidence type="ECO:0000313" key="15">
    <source>
        <dbReference type="Ensembl" id="ENSNPEP00000013721.1"/>
    </source>
</evidence>
<dbReference type="PANTHER" id="PTHR23235:SF78">
    <property type="entry name" value="EARLY GROWTH RESPONSE PROTEIN 3"/>
    <property type="match status" value="1"/>
</dbReference>
<dbReference type="InterPro" id="IPR013087">
    <property type="entry name" value="Znf_C2H2_type"/>
</dbReference>
<dbReference type="Ensembl" id="ENSNPET00000014057.1">
    <property type="protein sequence ID" value="ENSNPEP00000013721.1"/>
    <property type="gene ID" value="ENSNPEG00000010254.1"/>
</dbReference>
<dbReference type="Pfam" id="PF11928">
    <property type="entry name" value="DUF3446"/>
    <property type="match status" value="1"/>
</dbReference>
<protein>
    <submittedName>
        <fullName evidence="15">Early growth response 3</fullName>
    </submittedName>
</protein>
<keyword evidence="4" id="KW-0677">Repeat</keyword>
<dbReference type="PANTHER" id="PTHR23235">
    <property type="entry name" value="KRUEPPEL-LIKE TRANSCRIPTION FACTOR"/>
    <property type="match status" value="1"/>
</dbReference>
<feature type="domain" description="C2H2-type" evidence="14">
    <location>
        <begin position="307"/>
        <end position="336"/>
    </location>
</feature>
<feature type="domain" description="C2H2-type" evidence="14">
    <location>
        <begin position="365"/>
        <end position="392"/>
    </location>
</feature>
<dbReference type="GO" id="GO:0005634">
    <property type="term" value="C:nucleus"/>
    <property type="evidence" value="ECO:0007669"/>
    <property type="project" value="UniProtKB-SubCell"/>
</dbReference>
<dbReference type="GO" id="GO:0000978">
    <property type="term" value="F:RNA polymerase II cis-regulatory region sequence-specific DNA binding"/>
    <property type="evidence" value="ECO:0007669"/>
    <property type="project" value="TreeGrafter"/>
</dbReference>
<dbReference type="Proteomes" id="UP000694420">
    <property type="component" value="Unplaced"/>
</dbReference>
<feature type="compositionally biased region" description="Pro residues" evidence="13">
    <location>
        <begin position="475"/>
        <end position="485"/>
    </location>
</feature>
<keyword evidence="5 11" id="KW-0863">Zinc-finger</keyword>
<dbReference type="PROSITE" id="PS00028">
    <property type="entry name" value="ZINC_FINGER_C2H2_1"/>
    <property type="match status" value="3"/>
</dbReference>
<evidence type="ECO:0000256" key="13">
    <source>
        <dbReference type="SAM" id="MobiDB-lite"/>
    </source>
</evidence>